<dbReference type="EMBL" id="EQ974190">
    <property type="protein sequence ID" value="EEF32125.1"/>
    <property type="molecule type" value="Genomic_DNA"/>
</dbReference>
<dbReference type="Proteomes" id="UP000008311">
    <property type="component" value="Unassembled WGS sequence"/>
</dbReference>
<dbReference type="AlphaFoldDB" id="B9SW86"/>
<sequence>MGECMVMGSFPIPNSSSVLLGELEAIRADSQAAISLLNGSDMSMDETNMLIQDIKQLGSLLEDETPIRLHDLASGPSSNS</sequence>
<proteinExistence type="predicted"/>
<keyword evidence="2" id="KW-1185">Reference proteome</keyword>
<protein>
    <submittedName>
        <fullName evidence="1">Uncharacterized protein</fullName>
    </submittedName>
</protein>
<reference evidence="2" key="1">
    <citation type="journal article" date="2010" name="Nat. Biotechnol.">
        <title>Draft genome sequence of the oilseed species Ricinus communis.</title>
        <authorList>
            <person name="Chan A.P."/>
            <person name="Crabtree J."/>
            <person name="Zhao Q."/>
            <person name="Lorenzi H."/>
            <person name="Orvis J."/>
            <person name="Puiu D."/>
            <person name="Melake-Berhan A."/>
            <person name="Jones K.M."/>
            <person name="Redman J."/>
            <person name="Chen G."/>
            <person name="Cahoon E.B."/>
            <person name="Gedil M."/>
            <person name="Stanke M."/>
            <person name="Haas B.J."/>
            <person name="Wortman J.R."/>
            <person name="Fraser-Liggett C.M."/>
            <person name="Ravel J."/>
            <person name="Rabinowicz P.D."/>
        </authorList>
    </citation>
    <scope>NUCLEOTIDE SEQUENCE [LARGE SCALE GENOMIC DNA]</scope>
    <source>
        <strain evidence="2">cv. Hale</strain>
    </source>
</reference>
<evidence type="ECO:0000313" key="1">
    <source>
        <dbReference type="EMBL" id="EEF32125.1"/>
    </source>
</evidence>
<name>B9SW86_RICCO</name>
<dbReference type="InParanoid" id="B9SW86"/>
<gene>
    <name evidence="1" type="ORF">RCOM_0075480</name>
</gene>
<accession>B9SW86</accession>
<evidence type="ECO:0000313" key="2">
    <source>
        <dbReference type="Proteomes" id="UP000008311"/>
    </source>
</evidence>
<organism evidence="1 2">
    <name type="scientific">Ricinus communis</name>
    <name type="common">Castor bean</name>
    <dbReference type="NCBI Taxonomy" id="3988"/>
    <lineage>
        <taxon>Eukaryota</taxon>
        <taxon>Viridiplantae</taxon>
        <taxon>Streptophyta</taxon>
        <taxon>Embryophyta</taxon>
        <taxon>Tracheophyta</taxon>
        <taxon>Spermatophyta</taxon>
        <taxon>Magnoliopsida</taxon>
        <taxon>eudicotyledons</taxon>
        <taxon>Gunneridae</taxon>
        <taxon>Pentapetalae</taxon>
        <taxon>rosids</taxon>
        <taxon>fabids</taxon>
        <taxon>Malpighiales</taxon>
        <taxon>Euphorbiaceae</taxon>
        <taxon>Acalyphoideae</taxon>
        <taxon>Acalypheae</taxon>
        <taxon>Ricinus</taxon>
    </lineage>
</organism>